<dbReference type="AlphaFoldDB" id="A0AAV1SP80"/>
<keyword evidence="2" id="KW-1185">Reference proteome</keyword>
<sequence>MNKAEDKDEMNTLFEETAKSLEITTICNEREREAVGRLVWVELKASVSWLREASGNGSYIDERLSLLVR</sequence>
<reference evidence="1 2" key="1">
    <citation type="submission" date="2024-01" db="EMBL/GenBank/DDBJ databases">
        <authorList>
            <person name="Waweru B."/>
        </authorList>
    </citation>
    <scope>NUCLEOTIDE SEQUENCE [LARGE SCALE GENOMIC DNA]</scope>
</reference>
<dbReference type="EMBL" id="CAWUPB010001195">
    <property type="protein sequence ID" value="CAK7355481.1"/>
    <property type="molecule type" value="Genomic_DNA"/>
</dbReference>
<evidence type="ECO:0000313" key="2">
    <source>
        <dbReference type="Proteomes" id="UP001314170"/>
    </source>
</evidence>
<evidence type="ECO:0000313" key="1">
    <source>
        <dbReference type="EMBL" id="CAK7355481.1"/>
    </source>
</evidence>
<gene>
    <name evidence="1" type="ORF">DCAF_LOCUS25741</name>
</gene>
<accession>A0AAV1SP80</accession>
<organism evidence="1 2">
    <name type="scientific">Dovyalis caffra</name>
    <dbReference type="NCBI Taxonomy" id="77055"/>
    <lineage>
        <taxon>Eukaryota</taxon>
        <taxon>Viridiplantae</taxon>
        <taxon>Streptophyta</taxon>
        <taxon>Embryophyta</taxon>
        <taxon>Tracheophyta</taxon>
        <taxon>Spermatophyta</taxon>
        <taxon>Magnoliopsida</taxon>
        <taxon>eudicotyledons</taxon>
        <taxon>Gunneridae</taxon>
        <taxon>Pentapetalae</taxon>
        <taxon>rosids</taxon>
        <taxon>fabids</taxon>
        <taxon>Malpighiales</taxon>
        <taxon>Salicaceae</taxon>
        <taxon>Flacourtieae</taxon>
        <taxon>Dovyalis</taxon>
    </lineage>
</organism>
<proteinExistence type="predicted"/>
<protein>
    <submittedName>
        <fullName evidence="1">Uncharacterized protein</fullName>
    </submittedName>
</protein>
<dbReference type="Proteomes" id="UP001314170">
    <property type="component" value="Unassembled WGS sequence"/>
</dbReference>
<name>A0AAV1SP80_9ROSI</name>
<comment type="caution">
    <text evidence="1">The sequence shown here is derived from an EMBL/GenBank/DDBJ whole genome shotgun (WGS) entry which is preliminary data.</text>
</comment>